<feature type="disulfide bond" evidence="4">
    <location>
        <begin position="113"/>
        <end position="118"/>
    </location>
</feature>
<dbReference type="AlphaFoldDB" id="A0A9P6UMX3"/>
<evidence type="ECO:0000259" key="7">
    <source>
        <dbReference type="PROSITE" id="PS51767"/>
    </source>
</evidence>
<feature type="active site" evidence="3">
    <location>
        <position position="288"/>
    </location>
</feature>
<keyword evidence="5" id="KW-0378">Hydrolase</keyword>
<sequence length="466" mass="49245">MKQHWLSPLVILIFCTVLFFSSFIATTDAVQFEVEVAKLSTPLDQPQGSKSESVLGSGGSKLFTSKYLGNSIVTNAKDLGYAGTIILGDNPPQSFEVVFDTGSDMIVITSNQCQGSHCNDMVHYTCSSCAKTPYSYNISYGDGTWGSGPIVTDKVSLGGLVVQNQQILDITRSGLDLSSYGPGISGLVGLMPSSPVLNAVPPLATIYKSKLLDMNVFSVYLAPTLKQKQGGTFLFGGIDNTKFVGSLNQVPISTAQGVREGMWYIDADNAYVGGVAVEGYTKSPWLFDTGTSFIAVPTSFAQAFHANIPGSAYSAADQIYTLPCTGNHTFGISFNNIQYEIPYEDYVAIAGGGSTLCISLVMPLGNYEMYILGDPFLRQVYAVYDFTPGASRIGLAKINAKNVSLGQEGLSGDPVPGGAVITPLGSSSSAASQRRFRTVRCISSLMSTVTTVVGLSAIGALSTVLA</sequence>
<dbReference type="Gene3D" id="2.40.70.10">
    <property type="entry name" value="Acid Proteases"/>
    <property type="match status" value="2"/>
</dbReference>
<proteinExistence type="inferred from homology"/>
<feature type="chain" id="PRO_5040234811" description="Peptidase A1 domain-containing protein" evidence="6">
    <location>
        <begin position="30"/>
        <end position="466"/>
    </location>
</feature>
<dbReference type="PANTHER" id="PTHR47966">
    <property type="entry name" value="BETA-SITE APP-CLEAVING ENZYME, ISOFORM A-RELATED"/>
    <property type="match status" value="1"/>
</dbReference>
<keyword evidence="2 5" id="KW-0064">Aspartyl protease</keyword>
<dbReference type="InterPro" id="IPR034164">
    <property type="entry name" value="Pepsin-like_dom"/>
</dbReference>
<keyword evidence="9" id="KW-1185">Reference proteome</keyword>
<organism evidence="8 9">
    <name type="scientific">Dissophora globulifera</name>
    <dbReference type="NCBI Taxonomy" id="979702"/>
    <lineage>
        <taxon>Eukaryota</taxon>
        <taxon>Fungi</taxon>
        <taxon>Fungi incertae sedis</taxon>
        <taxon>Mucoromycota</taxon>
        <taxon>Mortierellomycotina</taxon>
        <taxon>Mortierellomycetes</taxon>
        <taxon>Mortierellales</taxon>
        <taxon>Mortierellaceae</taxon>
        <taxon>Dissophora</taxon>
    </lineage>
</organism>
<keyword evidence="5" id="KW-0645">Protease</keyword>
<feature type="signal peptide" evidence="6">
    <location>
        <begin position="1"/>
        <end position="29"/>
    </location>
</feature>
<dbReference type="InterPro" id="IPR001461">
    <property type="entry name" value="Aspartic_peptidase_A1"/>
</dbReference>
<dbReference type="PROSITE" id="PS51767">
    <property type="entry name" value="PEPTIDASE_A1"/>
    <property type="match status" value="1"/>
</dbReference>
<dbReference type="CDD" id="cd05471">
    <property type="entry name" value="pepsin_like"/>
    <property type="match status" value="1"/>
</dbReference>
<evidence type="ECO:0000256" key="5">
    <source>
        <dbReference type="RuleBase" id="RU000454"/>
    </source>
</evidence>
<dbReference type="GO" id="GO:0006508">
    <property type="term" value="P:proteolysis"/>
    <property type="evidence" value="ECO:0007669"/>
    <property type="project" value="UniProtKB-KW"/>
</dbReference>
<gene>
    <name evidence="8" type="ORF">BGZ99_008914</name>
</gene>
<comment type="caution">
    <text evidence="8">The sequence shown here is derived from an EMBL/GenBank/DDBJ whole genome shotgun (WGS) entry which is preliminary data.</text>
</comment>
<dbReference type="InterPro" id="IPR001969">
    <property type="entry name" value="Aspartic_peptidase_AS"/>
</dbReference>
<dbReference type="InterPro" id="IPR033121">
    <property type="entry name" value="PEPTIDASE_A1"/>
</dbReference>
<dbReference type="Pfam" id="PF00026">
    <property type="entry name" value="Asp"/>
    <property type="match status" value="1"/>
</dbReference>
<dbReference type="InterPro" id="IPR021109">
    <property type="entry name" value="Peptidase_aspartic_dom_sf"/>
</dbReference>
<dbReference type="Proteomes" id="UP000738325">
    <property type="component" value="Unassembled WGS sequence"/>
</dbReference>
<name>A0A9P6UMX3_9FUNG</name>
<dbReference type="PROSITE" id="PS00141">
    <property type="entry name" value="ASP_PROTEASE"/>
    <property type="match status" value="1"/>
</dbReference>
<evidence type="ECO:0000256" key="1">
    <source>
        <dbReference type="ARBA" id="ARBA00007447"/>
    </source>
</evidence>
<evidence type="ECO:0000256" key="4">
    <source>
        <dbReference type="PIRSR" id="PIRSR601461-2"/>
    </source>
</evidence>
<dbReference type="SUPFAM" id="SSF50630">
    <property type="entry name" value="Acid proteases"/>
    <property type="match status" value="1"/>
</dbReference>
<dbReference type="OrthoDB" id="15189at2759"/>
<comment type="similarity">
    <text evidence="1 5">Belongs to the peptidase A1 family.</text>
</comment>
<evidence type="ECO:0000313" key="8">
    <source>
        <dbReference type="EMBL" id="KAG0313391.1"/>
    </source>
</evidence>
<reference evidence="8" key="1">
    <citation type="journal article" date="2020" name="Fungal Divers.">
        <title>Resolving the Mortierellaceae phylogeny through synthesis of multi-gene phylogenetics and phylogenomics.</title>
        <authorList>
            <person name="Vandepol N."/>
            <person name="Liber J."/>
            <person name="Desiro A."/>
            <person name="Na H."/>
            <person name="Kennedy M."/>
            <person name="Barry K."/>
            <person name="Grigoriev I.V."/>
            <person name="Miller A.N."/>
            <person name="O'Donnell K."/>
            <person name="Stajich J.E."/>
            <person name="Bonito G."/>
        </authorList>
    </citation>
    <scope>NUCLEOTIDE SEQUENCE</scope>
    <source>
        <strain evidence="8">REB-010B</strain>
    </source>
</reference>
<evidence type="ECO:0000256" key="2">
    <source>
        <dbReference type="ARBA" id="ARBA00022750"/>
    </source>
</evidence>
<dbReference type="GO" id="GO:0004190">
    <property type="term" value="F:aspartic-type endopeptidase activity"/>
    <property type="evidence" value="ECO:0007669"/>
    <property type="project" value="UniProtKB-KW"/>
</dbReference>
<evidence type="ECO:0000256" key="6">
    <source>
        <dbReference type="SAM" id="SignalP"/>
    </source>
</evidence>
<accession>A0A9P6UMX3</accession>
<feature type="domain" description="Peptidase A1" evidence="7">
    <location>
        <begin position="81"/>
        <end position="396"/>
    </location>
</feature>
<dbReference type="EMBL" id="JAAAIP010000717">
    <property type="protein sequence ID" value="KAG0313391.1"/>
    <property type="molecule type" value="Genomic_DNA"/>
</dbReference>
<dbReference type="PANTHER" id="PTHR47966:SF51">
    <property type="entry name" value="BETA-SITE APP-CLEAVING ENZYME, ISOFORM A-RELATED"/>
    <property type="match status" value="1"/>
</dbReference>
<feature type="active site" evidence="3">
    <location>
        <position position="100"/>
    </location>
</feature>
<keyword evidence="6" id="KW-0732">Signal</keyword>
<keyword evidence="4" id="KW-1015">Disulfide bond</keyword>
<protein>
    <recommendedName>
        <fullName evidence="7">Peptidase A1 domain-containing protein</fullName>
    </recommendedName>
</protein>
<dbReference type="PRINTS" id="PR00792">
    <property type="entry name" value="PEPSIN"/>
</dbReference>
<evidence type="ECO:0000313" key="9">
    <source>
        <dbReference type="Proteomes" id="UP000738325"/>
    </source>
</evidence>
<evidence type="ECO:0000256" key="3">
    <source>
        <dbReference type="PIRSR" id="PIRSR601461-1"/>
    </source>
</evidence>